<reference evidence="5" key="1">
    <citation type="submission" date="2025-08" db="UniProtKB">
        <authorList>
            <consortium name="RefSeq"/>
        </authorList>
    </citation>
    <scope>IDENTIFICATION</scope>
    <source>
        <tissue evidence="5">Whole body</tissue>
    </source>
</reference>
<dbReference type="PANTHER" id="PTHR19444">
    <property type="entry name" value="UNC-93 RELATED"/>
    <property type="match status" value="1"/>
</dbReference>
<keyword evidence="3" id="KW-1133">Transmembrane helix</keyword>
<dbReference type="Proteomes" id="UP000694925">
    <property type="component" value="Unplaced"/>
</dbReference>
<dbReference type="PANTHER" id="PTHR19444:SF13">
    <property type="entry name" value="PROTEIN UNC-93 HOMOLOG A"/>
    <property type="match status" value="1"/>
</dbReference>
<dbReference type="KEGG" id="ccal:108629723"/>
<gene>
    <name evidence="5" type="primary">LOC108629723</name>
</gene>
<name>A0AAJ7J9Y9_9HYME</name>
<dbReference type="AlphaFoldDB" id="A0AAJ7J9Y9"/>
<keyword evidence="3" id="KW-0812">Transmembrane</keyword>
<sequence>FSALSGLLFPGKEEAAFSNFRLWESTGSVITYAYSPYLCTQTKLYCLIGIMCLGIVGYGVIEYTQKIERSDPESKPDFELVANGETNDTTKL</sequence>
<evidence type="ECO:0000313" key="5">
    <source>
        <dbReference type="RefSeq" id="XP_017888047.2"/>
    </source>
</evidence>
<feature type="transmembrane region" description="Helical" evidence="3">
    <location>
        <begin position="42"/>
        <end position="61"/>
    </location>
</feature>
<evidence type="ECO:0000256" key="3">
    <source>
        <dbReference type="SAM" id="Phobius"/>
    </source>
</evidence>
<dbReference type="GO" id="GO:0015459">
    <property type="term" value="F:potassium channel regulator activity"/>
    <property type="evidence" value="ECO:0007669"/>
    <property type="project" value="TreeGrafter"/>
</dbReference>
<evidence type="ECO:0000313" key="4">
    <source>
        <dbReference type="Proteomes" id="UP000694925"/>
    </source>
</evidence>
<comment type="similarity">
    <text evidence="1">Belongs to the unc-93 family.</text>
</comment>
<evidence type="ECO:0000256" key="2">
    <source>
        <dbReference type="SAM" id="MobiDB-lite"/>
    </source>
</evidence>
<dbReference type="InterPro" id="IPR051951">
    <property type="entry name" value="UNC-93_regulatory"/>
</dbReference>
<organism evidence="4 5">
    <name type="scientific">Ceratina calcarata</name>
    <dbReference type="NCBI Taxonomy" id="156304"/>
    <lineage>
        <taxon>Eukaryota</taxon>
        <taxon>Metazoa</taxon>
        <taxon>Ecdysozoa</taxon>
        <taxon>Arthropoda</taxon>
        <taxon>Hexapoda</taxon>
        <taxon>Insecta</taxon>
        <taxon>Pterygota</taxon>
        <taxon>Neoptera</taxon>
        <taxon>Endopterygota</taxon>
        <taxon>Hymenoptera</taxon>
        <taxon>Apocrita</taxon>
        <taxon>Aculeata</taxon>
        <taxon>Apoidea</taxon>
        <taxon>Anthophila</taxon>
        <taxon>Apidae</taxon>
        <taxon>Ceratina</taxon>
        <taxon>Zadontomerus</taxon>
    </lineage>
</organism>
<accession>A0AAJ7J9Y9</accession>
<keyword evidence="3" id="KW-0472">Membrane</keyword>
<dbReference type="GO" id="GO:0006937">
    <property type="term" value="P:regulation of muscle contraction"/>
    <property type="evidence" value="ECO:0007669"/>
    <property type="project" value="TreeGrafter"/>
</dbReference>
<evidence type="ECO:0000256" key="1">
    <source>
        <dbReference type="ARBA" id="ARBA00009172"/>
    </source>
</evidence>
<protein>
    <submittedName>
        <fullName evidence="5">Protein unc-93 homolog A-like</fullName>
    </submittedName>
</protein>
<feature type="region of interest" description="Disordered" evidence="2">
    <location>
        <begin position="71"/>
        <end position="92"/>
    </location>
</feature>
<dbReference type="GO" id="GO:0043266">
    <property type="term" value="P:regulation of potassium ion transport"/>
    <property type="evidence" value="ECO:0007669"/>
    <property type="project" value="TreeGrafter"/>
</dbReference>
<feature type="non-terminal residue" evidence="5">
    <location>
        <position position="1"/>
    </location>
</feature>
<keyword evidence="4" id="KW-1185">Reference proteome</keyword>
<dbReference type="GeneID" id="108629723"/>
<proteinExistence type="inferred from homology"/>
<dbReference type="GO" id="GO:0055120">
    <property type="term" value="C:striated muscle dense body"/>
    <property type="evidence" value="ECO:0007669"/>
    <property type="project" value="TreeGrafter"/>
</dbReference>
<dbReference type="RefSeq" id="XP_017888047.2">
    <property type="nucleotide sequence ID" value="XM_018032558.2"/>
</dbReference>
<dbReference type="GO" id="GO:0005886">
    <property type="term" value="C:plasma membrane"/>
    <property type="evidence" value="ECO:0007669"/>
    <property type="project" value="TreeGrafter"/>
</dbReference>